<name>A0A0C3FQI5_PILCF</name>
<gene>
    <name evidence="1" type="ORF">PILCRDRAFT_16828</name>
    <name evidence="2" type="ORF">PILCRDRAFT_8231</name>
</gene>
<reference evidence="2 3" key="1">
    <citation type="submission" date="2014-04" db="EMBL/GenBank/DDBJ databases">
        <authorList>
            <consortium name="DOE Joint Genome Institute"/>
            <person name="Kuo A."/>
            <person name="Tarkka M."/>
            <person name="Buscot F."/>
            <person name="Kohler A."/>
            <person name="Nagy L.G."/>
            <person name="Floudas D."/>
            <person name="Copeland A."/>
            <person name="Barry K.W."/>
            <person name="Cichocki N."/>
            <person name="Veneault-Fourrey C."/>
            <person name="LaButti K."/>
            <person name="Lindquist E.A."/>
            <person name="Lipzen A."/>
            <person name="Lundell T."/>
            <person name="Morin E."/>
            <person name="Murat C."/>
            <person name="Sun H."/>
            <person name="Tunlid A."/>
            <person name="Henrissat B."/>
            <person name="Grigoriev I.V."/>
            <person name="Hibbett D.S."/>
            <person name="Martin F."/>
            <person name="Nordberg H.P."/>
            <person name="Cantor M.N."/>
            <person name="Hua S.X."/>
        </authorList>
    </citation>
    <scope>NUCLEOTIDE SEQUENCE [LARGE SCALE GENOMIC DNA]</scope>
    <source>
        <strain evidence="2 3">F 1598</strain>
    </source>
</reference>
<dbReference type="AlphaFoldDB" id="A0A0C3FQI5"/>
<dbReference type="OrthoDB" id="5424500at2759"/>
<reference evidence="3" key="2">
    <citation type="submission" date="2015-01" db="EMBL/GenBank/DDBJ databases">
        <title>Evolutionary Origins and Diversification of the Mycorrhizal Mutualists.</title>
        <authorList>
            <consortium name="DOE Joint Genome Institute"/>
            <consortium name="Mycorrhizal Genomics Consortium"/>
            <person name="Kohler A."/>
            <person name="Kuo A."/>
            <person name="Nagy L.G."/>
            <person name="Floudas D."/>
            <person name="Copeland A."/>
            <person name="Barry K.W."/>
            <person name="Cichocki N."/>
            <person name="Veneault-Fourrey C."/>
            <person name="LaButti K."/>
            <person name="Lindquist E.A."/>
            <person name="Lipzen A."/>
            <person name="Lundell T."/>
            <person name="Morin E."/>
            <person name="Murat C."/>
            <person name="Riley R."/>
            <person name="Ohm R."/>
            <person name="Sun H."/>
            <person name="Tunlid A."/>
            <person name="Henrissat B."/>
            <person name="Grigoriev I.V."/>
            <person name="Hibbett D.S."/>
            <person name="Martin F."/>
        </authorList>
    </citation>
    <scope>NUCLEOTIDE SEQUENCE [LARGE SCALE GENOMIC DNA]</scope>
    <source>
        <strain evidence="1 3">F 1598</strain>
    </source>
</reference>
<proteinExistence type="predicted"/>
<evidence type="ECO:0000313" key="2">
    <source>
        <dbReference type="EMBL" id="KIM81979.1"/>
    </source>
</evidence>
<reference evidence="2" key="3">
    <citation type="submission" date="2015-02" db="EMBL/GenBank/DDBJ databases">
        <title>Evolutionary Origins and Diversification of the Mycorrhizal Mutualists.</title>
        <authorList>
            <consortium name="DOE Joint Genome Institute"/>
            <consortium name="Mycorrhizal Genomics Consortium"/>
            <person name="Kohler A."/>
            <person name="Kuo A."/>
            <person name="Nagy L.G."/>
            <person name="Floudas D."/>
            <person name="Copeland A."/>
            <person name="Barry K.W."/>
            <person name="Cichocki N."/>
            <person name="Veneault-Fourrey C."/>
            <person name="LaButti K."/>
            <person name="Lindquist E.A."/>
            <person name="Lipzen A."/>
            <person name="Lundell T."/>
            <person name="Morin E."/>
            <person name="Murat C."/>
            <person name="Riley R."/>
            <person name="Ohm R."/>
            <person name="Sun H."/>
            <person name="Tunlid A."/>
            <person name="Henrissat B."/>
            <person name="Grigoriev I.V."/>
            <person name="Hibbett D.S."/>
            <person name="Martin F."/>
        </authorList>
    </citation>
    <scope>NUCLEOTIDE SEQUENCE</scope>
    <source>
        <strain evidence="2">F 1598</strain>
    </source>
</reference>
<dbReference type="Proteomes" id="UP000054166">
    <property type="component" value="Unassembled WGS sequence"/>
</dbReference>
<evidence type="ECO:0000313" key="1">
    <source>
        <dbReference type="EMBL" id="KIM71678.1"/>
    </source>
</evidence>
<dbReference type="EMBL" id="KN832996">
    <property type="protein sequence ID" value="KIM81979.1"/>
    <property type="molecule type" value="Genomic_DNA"/>
</dbReference>
<evidence type="ECO:0000313" key="3">
    <source>
        <dbReference type="Proteomes" id="UP000054166"/>
    </source>
</evidence>
<protein>
    <submittedName>
        <fullName evidence="2">Uncharacterized protein</fullName>
    </submittedName>
</protein>
<dbReference type="EMBL" id="KN833236">
    <property type="protein sequence ID" value="KIM71678.1"/>
    <property type="molecule type" value="Genomic_DNA"/>
</dbReference>
<dbReference type="HOGENOM" id="CLU_1525741_0_0_1"/>
<accession>A0A0C3FQI5</accession>
<keyword evidence="3" id="KW-1185">Reference proteome</keyword>
<sequence length="176" mass="20212">MAITVIQEGGLVVSQLLDQLDEVSEKTPLRMCWELGWLHNELISPTEVIYTFLSPLHMRYVQWMLLGNQDDAIISENSIIDFVIVAIRKFIPLHLSAQRTFGTATRSTPEAQIQDEFYRACINHTKNCILSFLEFGNKRGRIDFLIPMKKWGIELLRDGDRLNAHAARFTTGEYGQ</sequence>
<organism evidence="2 3">
    <name type="scientific">Piloderma croceum (strain F 1598)</name>
    <dbReference type="NCBI Taxonomy" id="765440"/>
    <lineage>
        <taxon>Eukaryota</taxon>
        <taxon>Fungi</taxon>
        <taxon>Dikarya</taxon>
        <taxon>Basidiomycota</taxon>
        <taxon>Agaricomycotina</taxon>
        <taxon>Agaricomycetes</taxon>
        <taxon>Agaricomycetidae</taxon>
        <taxon>Atheliales</taxon>
        <taxon>Atheliaceae</taxon>
        <taxon>Piloderma</taxon>
    </lineage>
</organism>